<dbReference type="GO" id="GO:0042840">
    <property type="term" value="P:D-glucuronate catabolic process"/>
    <property type="evidence" value="ECO:0007669"/>
    <property type="project" value="TreeGrafter"/>
</dbReference>
<dbReference type="InterPro" id="IPR027449">
    <property type="entry name" value="KduI_N"/>
</dbReference>
<comment type="cofactor">
    <cofactor evidence="7">
        <name>Zn(2+)</name>
        <dbReference type="ChEBI" id="CHEBI:29105"/>
    </cofactor>
    <text evidence="7">Binds 1 zinc ion per subunit.</text>
</comment>
<feature type="binding site" evidence="7">
    <location>
        <position position="198"/>
    </location>
    <ligand>
        <name>Zn(2+)</name>
        <dbReference type="ChEBI" id="CHEBI:29105"/>
    </ligand>
</feature>
<dbReference type="PANTHER" id="PTHR38461">
    <property type="entry name" value="4-DEOXY-L-THREO-5-HEXOSULOSE-URONATE KETOL-ISOMERASE"/>
    <property type="match status" value="1"/>
</dbReference>
<dbReference type="GO" id="GO:0019698">
    <property type="term" value="P:D-galacturonate catabolic process"/>
    <property type="evidence" value="ECO:0007669"/>
    <property type="project" value="TreeGrafter"/>
</dbReference>
<evidence type="ECO:0000256" key="6">
    <source>
        <dbReference type="ARBA" id="ARBA00023235"/>
    </source>
</evidence>
<dbReference type="HAMAP" id="MF_00687">
    <property type="entry name" value="KduI"/>
    <property type="match status" value="1"/>
</dbReference>
<feature type="binding site" evidence="7">
    <location>
        <position position="203"/>
    </location>
    <ligand>
        <name>Zn(2+)</name>
        <dbReference type="ChEBI" id="CHEBI:29105"/>
    </ligand>
</feature>
<dbReference type="SUPFAM" id="SSF51182">
    <property type="entry name" value="RmlC-like cupins"/>
    <property type="match status" value="1"/>
</dbReference>
<evidence type="ECO:0000256" key="4">
    <source>
        <dbReference type="ARBA" id="ARBA00022723"/>
    </source>
</evidence>
<keyword evidence="4 7" id="KW-0479">Metal-binding</keyword>
<evidence type="ECO:0000256" key="3">
    <source>
        <dbReference type="ARBA" id="ARBA00008086"/>
    </source>
</evidence>
<dbReference type="UniPathway" id="UPA00545">
    <property type="reaction ID" value="UER00826"/>
</dbReference>
<proteinExistence type="inferred from homology"/>
<dbReference type="CDD" id="cd20294">
    <property type="entry name" value="cupin_KduI_N"/>
    <property type="match status" value="1"/>
</dbReference>
<feature type="binding site" evidence="7">
    <location>
        <position position="245"/>
    </location>
    <ligand>
        <name>Zn(2+)</name>
        <dbReference type="ChEBI" id="CHEBI:29105"/>
    </ligand>
</feature>
<comment type="similarity">
    <text evidence="3 7">Belongs to the KduI family.</text>
</comment>
<evidence type="ECO:0000256" key="5">
    <source>
        <dbReference type="ARBA" id="ARBA00022833"/>
    </source>
</evidence>
<comment type="pathway">
    <text evidence="2 7">Glycan metabolism; pectin degradation; 2-dehydro-3-deoxy-D-gluconate from pectin: step 4/5.</text>
</comment>
<dbReference type="GO" id="GO:0008697">
    <property type="term" value="F:4-deoxy-L-threo-5-hexosulose-uronate ketol-isomerase activity"/>
    <property type="evidence" value="ECO:0007669"/>
    <property type="project" value="UniProtKB-UniRule"/>
</dbReference>
<evidence type="ECO:0000256" key="2">
    <source>
        <dbReference type="ARBA" id="ARBA00005148"/>
    </source>
</evidence>
<evidence type="ECO:0000313" key="9">
    <source>
        <dbReference type="Proteomes" id="UP000585721"/>
    </source>
</evidence>
<comment type="caution">
    <text evidence="8">The sequence shown here is derived from an EMBL/GenBank/DDBJ whole genome shotgun (WGS) entry which is preliminary data.</text>
</comment>
<sequence>MQVRHNIHPDHAKQFDTAGLRKEFLIEKLFLADDISLTYSHIDRIIVGGVMPVAQTVVLSPELGKQVGVSYLLERRELGLINVGGAGVVTVAGQAYAIGNQEALYIGMGNPDVSFASVDAAQPAKFYLNCAPAHTTYPTRKVTQAEAKPVTLGDNATGNRRTINKYLVPDVLPTCQLVMGLTRLEEGNMWNSMPCHTHERRMEVYFYFDMTENDTVFHFMGEPQETRHLLVHNEQAVLSPSWSIHCGVGTRRYTFIWGMVGENQVFDDMDHIAIRDLR</sequence>
<comment type="catalytic activity">
    <reaction evidence="1 7">
        <text>5-dehydro-4-deoxy-D-glucuronate = 3-deoxy-D-glycero-2,5-hexodiulosonate</text>
        <dbReference type="Rhea" id="RHEA:23896"/>
        <dbReference type="ChEBI" id="CHEBI:17117"/>
        <dbReference type="ChEBI" id="CHEBI:29071"/>
        <dbReference type="EC" id="5.3.1.17"/>
    </reaction>
</comment>
<reference evidence="8 9" key="1">
    <citation type="submission" date="2020-08" db="EMBL/GenBank/DDBJ databases">
        <title>Genomic Encyclopedia of Type Strains, Phase IV (KMG-IV): sequencing the most valuable type-strain genomes for metagenomic binning, comparative biology and taxonomic classification.</title>
        <authorList>
            <person name="Goeker M."/>
        </authorList>
    </citation>
    <scope>NUCLEOTIDE SEQUENCE [LARGE SCALE GENOMIC DNA]</scope>
    <source>
        <strain evidence="8 9">DSM 22975</strain>
    </source>
</reference>
<dbReference type="InterPro" id="IPR011051">
    <property type="entry name" value="RmlC_Cupin_sf"/>
</dbReference>
<dbReference type="GO" id="GO:0045490">
    <property type="term" value="P:pectin catabolic process"/>
    <property type="evidence" value="ECO:0007669"/>
    <property type="project" value="UniProtKB-UniRule"/>
</dbReference>
<dbReference type="InterPro" id="IPR021120">
    <property type="entry name" value="KduI/IolB_isomerase"/>
</dbReference>
<dbReference type="PANTHER" id="PTHR38461:SF1">
    <property type="entry name" value="4-DEOXY-L-THREO-5-HEXOSULOSE-URONATE KETOL-ISOMERASE"/>
    <property type="match status" value="1"/>
</dbReference>
<evidence type="ECO:0000256" key="1">
    <source>
        <dbReference type="ARBA" id="ARBA00000552"/>
    </source>
</evidence>
<dbReference type="EC" id="5.3.1.17" evidence="7"/>
<evidence type="ECO:0000313" key="8">
    <source>
        <dbReference type="EMBL" id="MBB6056495.1"/>
    </source>
</evidence>
<comment type="function">
    <text evidence="7">Catalyzes the isomerization of 5-dehydro-4-deoxy-D-glucuronate to 3-deoxy-D-glycero-2,5-hexodiulosonate.</text>
</comment>
<protein>
    <recommendedName>
        <fullName evidence="7">4-deoxy-L-threo-5-hexosulose-uronate ketol-isomerase</fullName>
        <ecNumber evidence="7">5.3.1.17</ecNumber>
    </recommendedName>
    <alternativeName>
        <fullName evidence="7">5-keto-4-deoxyuronate isomerase</fullName>
    </alternativeName>
    <alternativeName>
        <fullName evidence="7">DKI isomerase</fullName>
    </alternativeName>
</protein>
<dbReference type="CDD" id="cd20491">
    <property type="entry name" value="cupin_KduI_C"/>
    <property type="match status" value="1"/>
</dbReference>
<feature type="binding site" evidence="7">
    <location>
        <position position="196"/>
    </location>
    <ligand>
        <name>Zn(2+)</name>
        <dbReference type="ChEBI" id="CHEBI:29105"/>
    </ligand>
</feature>
<dbReference type="Gene3D" id="2.60.120.520">
    <property type="entry name" value="pectin degrading enzyme 5-keto 4- deoxyuronate isomerase, domain 1"/>
    <property type="match status" value="1"/>
</dbReference>
<gene>
    <name evidence="7" type="primary">kduI</name>
    <name evidence="8" type="ORF">HNR75_002433</name>
</gene>
<dbReference type="Pfam" id="PF04962">
    <property type="entry name" value="KduI"/>
    <property type="match status" value="1"/>
</dbReference>
<dbReference type="GO" id="GO:0008270">
    <property type="term" value="F:zinc ion binding"/>
    <property type="evidence" value="ECO:0007669"/>
    <property type="project" value="UniProtKB-UniRule"/>
</dbReference>
<dbReference type="RefSeq" id="WP_188027225.1">
    <property type="nucleotide sequence ID" value="NZ_JACHGR010000008.1"/>
</dbReference>
<keyword evidence="5 7" id="KW-0862">Zinc</keyword>
<dbReference type="InterPro" id="IPR014710">
    <property type="entry name" value="RmlC-like_jellyroll"/>
</dbReference>
<name>A0A841GMF9_9GAMM</name>
<organism evidence="8 9">
    <name type="scientific">Tolumonas osonensis</name>
    <dbReference type="NCBI Taxonomy" id="675874"/>
    <lineage>
        <taxon>Bacteria</taxon>
        <taxon>Pseudomonadati</taxon>
        <taxon>Pseudomonadota</taxon>
        <taxon>Gammaproteobacteria</taxon>
        <taxon>Aeromonadales</taxon>
        <taxon>Aeromonadaceae</taxon>
        <taxon>Tolumonas</taxon>
    </lineage>
</organism>
<dbReference type="Gene3D" id="2.60.120.10">
    <property type="entry name" value="Jelly Rolls"/>
    <property type="match status" value="1"/>
</dbReference>
<dbReference type="EMBL" id="JACHGR010000008">
    <property type="protein sequence ID" value="MBB6056495.1"/>
    <property type="molecule type" value="Genomic_DNA"/>
</dbReference>
<dbReference type="Proteomes" id="UP000585721">
    <property type="component" value="Unassembled WGS sequence"/>
</dbReference>
<keyword evidence="9" id="KW-1185">Reference proteome</keyword>
<dbReference type="AlphaFoldDB" id="A0A841GMF9"/>
<keyword evidence="6 7" id="KW-0413">Isomerase</keyword>
<dbReference type="PIRSF" id="PIRSF006625">
    <property type="entry name" value="KduI"/>
    <property type="match status" value="1"/>
</dbReference>
<accession>A0A841GMF9</accession>
<dbReference type="InterPro" id="IPR007045">
    <property type="entry name" value="KduI"/>
</dbReference>
<evidence type="ECO:0000256" key="7">
    <source>
        <dbReference type="HAMAP-Rule" id="MF_00687"/>
    </source>
</evidence>
<dbReference type="NCBIfam" id="NF002091">
    <property type="entry name" value="PRK00924.1"/>
    <property type="match status" value="1"/>
</dbReference>